<feature type="transmembrane region" description="Helical" evidence="8">
    <location>
        <begin position="24"/>
        <end position="45"/>
    </location>
</feature>
<dbReference type="GO" id="GO:0019915">
    <property type="term" value="P:lipid storage"/>
    <property type="evidence" value="ECO:0007669"/>
    <property type="project" value="TreeGrafter"/>
</dbReference>
<dbReference type="InterPro" id="IPR000136">
    <property type="entry name" value="Oleosin"/>
</dbReference>
<dbReference type="EMBL" id="KC709660">
    <property type="protein sequence ID" value="AGG78358.1"/>
    <property type="molecule type" value="mRNA"/>
</dbReference>
<evidence type="ECO:0000313" key="9">
    <source>
        <dbReference type="EMBL" id="AGG78358.1"/>
    </source>
</evidence>
<keyword evidence="5 8" id="KW-0812">Transmembrane</keyword>
<name>M4N3D7_9VIRI</name>
<evidence type="ECO:0000256" key="7">
    <source>
        <dbReference type="ARBA" id="ARBA00023136"/>
    </source>
</evidence>
<dbReference type="GO" id="GO:0012511">
    <property type="term" value="C:monolayer-surrounded lipid storage body"/>
    <property type="evidence" value="ECO:0007669"/>
    <property type="project" value="InterPro"/>
</dbReference>
<organism evidence="9">
    <name type="scientific">Closterium acerosum</name>
    <dbReference type="NCBI Taxonomy" id="130971"/>
    <lineage>
        <taxon>Eukaryota</taxon>
        <taxon>Viridiplantae</taxon>
        <taxon>Streptophyta</taxon>
        <taxon>Zygnematophyceae</taxon>
        <taxon>Zygnematophycidae</taxon>
        <taxon>Desmidiales</taxon>
        <taxon>Closteriaceae</taxon>
        <taxon>Closterium</taxon>
    </lineage>
</organism>
<accession>M4N3D7</accession>
<keyword evidence="4" id="KW-0551">Lipid droplet</keyword>
<sequence length="146" mass="14940">MYGESRSEGRPPLPSQQGYRTKDVIFILGTLAAAAALATVVIGTVVVGGGGLLLLISPVLLFFSPILVPLAITAAVLGGGALFFGVSSLLGLGSLTWVINYFRGRQPIGTEQLDYVTGGVKDMVGLGGGHHAQALPRAPPTPGEDT</sequence>
<feature type="non-terminal residue" evidence="9">
    <location>
        <position position="146"/>
    </location>
</feature>
<reference evidence="9" key="1">
    <citation type="journal article" date="2013" name="Plant Physiol.">
        <title>Oleosin of subcellular lipid droplets evolved in green algae.</title>
        <authorList>
            <person name="Huang N.L."/>
            <person name="Huang M.D."/>
            <person name="Chen T.L."/>
            <person name="Huang A.H."/>
        </authorList>
    </citation>
    <scope>NUCLEOTIDE SEQUENCE</scope>
</reference>
<keyword evidence="6 8" id="KW-1133">Transmembrane helix</keyword>
<dbReference type="PANTHER" id="PTHR33203">
    <property type="entry name" value="OLEOSIN"/>
    <property type="match status" value="1"/>
</dbReference>
<dbReference type="AlphaFoldDB" id="M4N3D7"/>
<protein>
    <submittedName>
        <fullName evidence="9">Oleosin-2</fullName>
    </submittedName>
</protein>
<evidence type="ECO:0000256" key="1">
    <source>
        <dbReference type="ARBA" id="ARBA00004141"/>
    </source>
</evidence>
<evidence type="ECO:0000256" key="3">
    <source>
        <dbReference type="ARBA" id="ARBA00010858"/>
    </source>
</evidence>
<feature type="transmembrane region" description="Helical" evidence="8">
    <location>
        <begin position="82"/>
        <end position="102"/>
    </location>
</feature>
<comment type="similarity">
    <text evidence="3">Belongs to the oleosin family.</text>
</comment>
<dbReference type="GO" id="GO:0016020">
    <property type="term" value="C:membrane"/>
    <property type="evidence" value="ECO:0007669"/>
    <property type="project" value="UniProtKB-SubCell"/>
</dbReference>
<evidence type="ECO:0000256" key="8">
    <source>
        <dbReference type="SAM" id="Phobius"/>
    </source>
</evidence>
<evidence type="ECO:0000256" key="4">
    <source>
        <dbReference type="ARBA" id="ARBA00022677"/>
    </source>
</evidence>
<dbReference type="Pfam" id="PF01277">
    <property type="entry name" value="Oleosin"/>
    <property type="match status" value="1"/>
</dbReference>
<keyword evidence="7 8" id="KW-0472">Membrane</keyword>
<evidence type="ECO:0000256" key="2">
    <source>
        <dbReference type="ARBA" id="ARBA00004502"/>
    </source>
</evidence>
<feature type="transmembrane region" description="Helical" evidence="8">
    <location>
        <begin position="52"/>
        <end position="76"/>
    </location>
</feature>
<proteinExistence type="evidence at transcript level"/>
<dbReference type="PANTHER" id="PTHR33203:SF24">
    <property type="entry name" value="OLEOSIN"/>
    <property type="match status" value="1"/>
</dbReference>
<reference evidence="9" key="2">
    <citation type="submission" date="2013-03" db="EMBL/GenBank/DDBJ databases">
        <authorList>
            <person name="Huang N.-L."/>
            <person name="Huang M.-D."/>
            <person name="Chen T.-L.L."/>
            <person name="Huang A.H."/>
        </authorList>
    </citation>
    <scope>NUCLEOTIDE SEQUENCE</scope>
</reference>
<comment type="subcellular location">
    <subcellularLocation>
        <location evidence="2">Lipid droplet</location>
    </subcellularLocation>
    <subcellularLocation>
        <location evidence="1">Membrane</location>
        <topology evidence="1">Multi-pass membrane protein</topology>
    </subcellularLocation>
</comment>
<evidence type="ECO:0000256" key="5">
    <source>
        <dbReference type="ARBA" id="ARBA00022692"/>
    </source>
</evidence>
<evidence type="ECO:0000256" key="6">
    <source>
        <dbReference type="ARBA" id="ARBA00022989"/>
    </source>
</evidence>